<dbReference type="AlphaFoldDB" id="A0A1G9W8U8"/>
<organism evidence="1 2">
    <name type="scientific">Allokutzneria albata</name>
    <name type="common">Kibdelosporangium albatum</name>
    <dbReference type="NCBI Taxonomy" id="211114"/>
    <lineage>
        <taxon>Bacteria</taxon>
        <taxon>Bacillati</taxon>
        <taxon>Actinomycetota</taxon>
        <taxon>Actinomycetes</taxon>
        <taxon>Pseudonocardiales</taxon>
        <taxon>Pseudonocardiaceae</taxon>
        <taxon>Allokutzneria</taxon>
    </lineage>
</organism>
<dbReference type="InterPro" id="IPR036689">
    <property type="entry name" value="ESAT-6-like_sf"/>
</dbReference>
<evidence type="ECO:0000313" key="1">
    <source>
        <dbReference type="EMBL" id="SDM80661.1"/>
    </source>
</evidence>
<dbReference type="RefSeq" id="WP_030430346.1">
    <property type="nucleotide sequence ID" value="NZ_JOEF01000012.1"/>
</dbReference>
<dbReference type="Gene3D" id="1.10.287.1060">
    <property type="entry name" value="ESAT-6-like"/>
    <property type="match status" value="1"/>
</dbReference>
<sequence>MSMPIGYRFGEVETLGANTRTHAQALKEAFAALMREAQSICGDAWKGAAMGAFEQAQIEWNQMADGMGSAQENFGQKTTLGSQDMQALDQSLTGLF</sequence>
<gene>
    <name evidence="1" type="ORF">SAMN04489726_3452</name>
</gene>
<dbReference type="Pfam" id="PF06013">
    <property type="entry name" value="WXG100"/>
    <property type="match status" value="1"/>
</dbReference>
<dbReference type="EMBL" id="LT629701">
    <property type="protein sequence ID" value="SDM80661.1"/>
    <property type="molecule type" value="Genomic_DNA"/>
</dbReference>
<evidence type="ECO:0000313" key="2">
    <source>
        <dbReference type="Proteomes" id="UP000183376"/>
    </source>
</evidence>
<dbReference type="OrthoDB" id="3387628at2"/>
<reference evidence="1 2" key="1">
    <citation type="submission" date="2016-10" db="EMBL/GenBank/DDBJ databases">
        <authorList>
            <person name="de Groot N.N."/>
        </authorList>
    </citation>
    <scope>NUCLEOTIDE SEQUENCE [LARGE SCALE GENOMIC DNA]</scope>
    <source>
        <strain evidence="1 2">DSM 44149</strain>
    </source>
</reference>
<accession>A0A1G9W8U8</accession>
<dbReference type="SUPFAM" id="SSF140453">
    <property type="entry name" value="EsxAB dimer-like"/>
    <property type="match status" value="1"/>
</dbReference>
<dbReference type="STRING" id="211114.SAMN04489726_3452"/>
<dbReference type="InterPro" id="IPR010310">
    <property type="entry name" value="T7SS_ESAT-6-like"/>
</dbReference>
<protein>
    <submittedName>
        <fullName evidence="1">WXG100 family type VII secretion target</fullName>
    </submittedName>
</protein>
<proteinExistence type="predicted"/>
<name>A0A1G9W8U8_ALLAB</name>
<keyword evidence="2" id="KW-1185">Reference proteome</keyword>
<dbReference type="Proteomes" id="UP000183376">
    <property type="component" value="Chromosome I"/>
</dbReference>